<dbReference type="Proteomes" id="UP000800093">
    <property type="component" value="Unassembled WGS sequence"/>
</dbReference>
<dbReference type="PANTHER" id="PTHR24305">
    <property type="entry name" value="CYTOCHROME P450"/>
    <property type="match status" value="1"/>
</dbReference>
<gene>
    <name evidence="10" type="ORF">CC78DRAFT_599334</name>
</gene>
<dbReference type="Gene3D" id="1.10.630.10">
    <property type="entry name" value="Cytochrome P450"/>
    <property type="match status" value="1"/>
</dbReference>
<dbReference type="GO" id="GO:0005506">
    <property type="term" value="F:iron ion binding"/>
    <property type="evidence" value="ECO:0007669"/>
    <property type="project" value="InterPro"/>
</dbReference>
<comment type="caution">
    <text evidence="10">The sequence shown here is derived from an EMBL/GenBank/DDBJ whole genome shotgun (WGS) entry which is preliminary data.</text>
</comment>
<dbReference type="GO" id="GO:0004497">
    <property type="term" value="F:monooxygenase activity"/>
    <property type="evidence" value="ECO:0007669"/>
    <property type="project" value="UniProtKB-KW"/>
</dbReference>
<feature type="transmembrane region" description="Helical" evidence="9">
    <location>
        <begin position="6"/>
        <end position="28"/>
    </location>
</feature>
<evidence type="ECO:0000256" key="7">
    <source>
        <dbReference type="PIRSR" id="PIRSR602401-1"/>
    </source>
</evidence>
<dbReference type="InterPro" id="IPR036396">
    <property type="entry name" value="Cyt_P450_sf"/>
</dbReference>
<organism evidence="10 11">
    <name type="scientific">Lojkania enalia</name>
    <dbReference type="NCBI Taxonomy" id="147567"/>
    <lineage>
        <taxon>Eukaryota</taxon>
        <taxon>Fungi</taxon>
        <taxon>Dikarya</taxon>
        <taxon>Ascomycota</taxon>
        <taxon>Pezizomycotina</taxon>
        <taxon>Dothideomycetes</taxon>
        <taxon>Pleosporomycetidae</taxon>
        <taxon>Pleosporales</taxon>
        <taxon>Pleosporales incertae sedis</taxon>
        <taxon>Lojkania</taxon>
    </lineage>
</organism>
<evidence type="ECO:0000313" key="11">
    <source>
        <dbReference type="Proteomes" id="UP000800093"/>
    </source>
</evidence>
<comment type="cofactor">
    <cofactor evidence="1 7">
        <name>heme</name>
        <dbReference type="ChEBI" id="CHEBI:30413"/>
    </cofactor>
</comment>
<evidence type="ECO:0000256" key="1">
    <source>
        <dbReference type="ARBA" id="ARBA00001971"/>
    </source>
</evidence>
<dbReference type="InterPro" id="IPR001128">
    <property type="entry name" value="Cyt_P450"/>
</dbReference>
<dbReference type="PRINTS" id="PR00463">
    <property type="entry name" value="EP450I"/>
</dbReference>
<dbReference type="CDD" id="cd11062">
    <property type="entry name" value="CYP58-like"/>
    <property type="match status" value="1"/>
</dbReference>
<dbReference type="Pfam" id="PF00067">
    <property type="entry name" value="p450"/>
    <property type="match status" value="1"/>
</dbReference>
<dbReference type="AlphaFoldDB" id="A0A9P4TR43"/>
<evidence type="ECO:0000256" key="5">
    <source>
        <dbReference type="ARBA" id="ARBA00023004"/>
    </source>
</evidence>
<comment type="similarity">
    <text evidence="2 8">Belongs to the cytochrome P450 family.</text>
</comment>
<keyword evidence="7 8" id="KW-0349">Heme</keyword>
<evidence type="ECO:0000256" key="6">
    <source>
        <dbReference type="ARBA" id="ARBA00023033"/>
    </source>
</evidence>
<keyword evidence="9" id="KW-0472">Membrane</keyword>
<evidence type="ECO:0000313" key="10">
    <source>
        <dbReference type="EMBL" id="KAF2269980.1"/>
    </source>
</evidence>
<keyword evidence="11" id="KW-1185">Reference proteome</keyword>
<keyword evidence="4 8" id="KW-0560">Oxidoreductase</keyword>
<accession>A0A9P4TR43</accession>
<evidence type="ECO:0000256" key="4">
    <source>
        <dbReference type="ARBA" id="ARBA00023002"/>
    </source>
</evidence>
<proteinExistence type="inferred from homology"/>
<dbReference type="InterPro" id="IPR050121">
    <property type="entry name" value="Cytochrome_P450_monoxygenase"/>
</dbReference>
<name>A0A9P4TR43_9PLEO</name>
<dbReference type="PROSITE" id="PS00086">
    <property type="entry name" value="CYTOCHROME_P450"/>
    <property type="match status" value="1"/>
</dbReference>
<keyword evidence="3 7" id="KW-0479">Metal-binding</keyword>
<evidence type="ECO:0000256" key="3">
    <source>
        <dbReference type="ARBA" id="ARBA00022723"/>
    </source>
</evidence>
<dbReference type="InterPro" id="IPR002401">
    <property type="entry name" value="Cyt_P450_E_grp-I"/>
</dbReference>
<sequence length="501" mass="56473">MESAISWRMLVGAVIAYYGTLVFYRLFLHPLSRFPGPKLAAISRWYEAYYDVVLGGQYTSKIAELHRTYGPIIRISPYELHVIDPAFFETLYRTDGRWHKYSWAYDAFGAKGSTIFGSDHDAHKARRRAIAPFFSKTNVIARQYLLRKNIDKLCQRISKLAGSTFNLGAAISAFTRDNANEFIVGKAYNELDLEDFGVGLSISSQGAGVFWRTTKHIRWFGPAMRAMPIDWAMKMADEGTKSFLRYLQQSEQDTRDTLAAAESSSPDNKIRNTMVHAIVHSDLPPADKTFNRVFEEVATVTGAGFETTANTLRLILYHVYSNDEILQRLREEIASVTTQSTEPIQLKKLEQLPYLTAILMEGMRLSPAVASRAARITDKDLFYDNWRIPAGTPVGMTTLLMHTDEKVYPDPMRFNPDRWMDSIGQGAAASKFAPFSRGTRICLGMHLAWAEMYLLLTALVQHFTFTIKGTTAGDFELEKDNFGIGTKAGCNLMAQVTPYEG</sequence>
<keyword evidence="9" id="KW-0812">Transmembrane</keyword>
<dbReference type="PANTHER" id="PTHR24305:SF157">
    <property type="entry name" value="N-ACETYLTRYPTOPHAN 6-HYDROXYLASE IVOC-RELATED"/>
    <property type="match status" value="1"/>
</dbReference>
<dbReference type="InterPro" id="IPR017972">
    <property type="entry name" value="Cyt_P450_CS"/>
</dbReference>
<dbReference type="SUPFAM" id="SSF48264">
    <property type="entry name" value="Cytochrome P450"/>
    <property type="match status" value="1"/>
</dbReference>
<keyword evidence="5 7" id="KW-0408">Iron</keyword>
<dbReference type="GO" id="GO:0020037">
    <property type="term" value="F:heme binding"/>
    <property type="evidence" value="ECO:0007669"/>
    <property type="project" value="InterPro"/>
</dbReference>
<reference evidence="11" key="1">
    <citation type="journal article" date="2020" name="Stud. Mycol.">
        <title>101 Dothideomycetes genomes: A test case for predicting lifestyles and emergence of pathogens.</title>
        <authorList>
            <person name="Haridas S."/>
            <person name="Albert R."/>
            <person name="Binder M."/>
            <person name="Bloem J."/>
            <person name="LaButti K."/>
            <person name="Salamov A."/>
            <person name="Andreopoulos B."/>
            <person name="Baker S."/>
            <person name="Barry K."/>
            <person name="Bills G."/>
            <person name="Bluhm B."/>
            <person name="Cannon C."/>
            <person name="Castanera R."/>
            <person name="Culley D."/>
            <person name="Daum C."/>
            <person name="Ezra D."/>
            <person name="Gonzalez J."/>
            <person name="Henrissat B."/>
            <person name="Kuo A."/>
            <person name="Liang C."/>
            <person name="Lipzen A."/>
            <person name="Lutzoni F."/>
            <person name="Magnuson J."/>
            <person name="Mondo S."/>
            <person name="Nolan M."/>
            <person name="Ohm R."/>
            <person name="Pangilinan J."/>
            <person name="Park H.-J."/>
            <person name="Ramirez L."/>
            <person name="Alfaro M."/>
            <person name="Sun H."/>
            <person name="Tritt A."/>
            <person name="Yoshinaga Y."/>
            <person name="Zwiers L.-H."/>
            <person name="Turgeon B."/>
            <person name="Goodwin S."/>
            <person name="Spatafora J."/>
            <person name="Crous P."/>
            <person name="Grigoriev I."/>
        </authorList>
    </citation>
    <scope>NUCLEOTIDE SEQUENCE [LARGE SCALE GENOMIC DNA]</scope>
    <source>
        <strain evidence="11">CBS 304.66</strain>
    </source>
</reference>
<evidence type="ECO:0000256" key="8">
    <source>
        <dbReference type="RuleBase" id="RU000461"/>
    </source>
</evidence>
<dbReference type="OrthoDB" id="3945418at2759"/>
<feature type="binding site" description="axial binding residue" evidence="7">
    <location>
        <position position="442"/>
    </location>
    <ligand>
        <name>heme</name>
        <dbReference type="ChEBI" id="CHEBI:30413"/>
    </ligand>
    <ligandPart>
        <name>Fe</name>
        <dbReference type="ChEBI" id="CHEBI:18248"/>
    </ligandPart>
</feature>
<dbReference type="GO" id="GO:0016705">
    <property type="term" value="F:oxidoreductase activity, acting on paired donors, with incorporation or reduction of molecular oxygen"/>
    <property type="evidence" value="ECO:0007669"/>
    <property type="project" value="InterPro"/>
</dbReference>
<dbReference type="EMBL" id="ML986580">
    <property type="protein sequence ID" value="KAF2269980.1"/>
    <property type="molecule type" value="Genomic_DNA"/>
</dbReference>
<keyword evidence="9" id="KW-1133">Transmembrane helix</keyword>
<protein>
    <submittedName>
        <fullName evidence="10">Cytochrome P450</fullName>
    </submittedName>
</protein>
<evidence type="ECO:0000256" key="9">
    <source>
        <dbReference type="SAM" id="Phobius"/>
    </source>
</evidence>
<dbReference type="PRINTS" id="PR00385">
    <property type="entry name" value="P450"/>
</dbReference>
<keyword evidence="6 8" id="KW-0503">Monooxygenase</keyword>
<evidence type="ECO:0000256" key="2">
    <source>
        <dbReference type="ARBA" id="ARBA00010617"/>
    </source>
</evidence>